<accession>A0ACC2TLI2</accession>
<name>A0ACC2TLI2_9FUNG</name>
<sequence>MKDFLAKSLGGEDAFGITYAASATVSGRLVGSLSTNTSMCLVEDLGWADWAPKFTAFHLQPEWYGKDTVKKMKQEMASPSDVRLWAFDQEFYYFAGGIQISEELDCPRQTYCIILANWQRSAWNVERIMFSKQGNRIPLRIAQLIKNITNESTSHYMCIKGPREGKVVFNQISLGLTGERLHRTYIFKANKVIKLAPLFLSSGLPDGIISLE</sequence>
<protein>
    <submittedName>
        <fullName evidence="1">Uncharacterized protein</fullName>
    </submittedName>
</protein>
<gene>
    <name evidence="1" type="ORF">DSO57_1036974</name>
</gene>
<dbReference type="Proteomes" id="UP001165960">
    <property type="component" value="Unassembled WGS sequence"/>
</dbReference>
<comment type="caution">
    <text evidence="1">The sequence shown here is derived from an EMBL/GenBank/DDBJ whole genome shotgun (WGS) entry which is preliminary data.</text>
</comment>
<evidence type="ECO:0000313" key="2">
    <source>
        <dbReference type="Proteomes" id="UP001165960"/>
    </source>
</evidence>
<dbReference type="EMBL" id="QTSX02002506">
    <property type="protein sequence ID" value="KAJ9075351.1"/>
    <property type="molecule type" value="Genomic_DNA"/>
</dbReference>
<proteinExistence type="predicted"/>
<evidence type="ECO:0000313" key="1">
    <source>
        <dbReference type="EMBL" id="KAJ9075351.1"/>
    </source>
</evidence>
<organism evidence="1 2">
    <name type="scientific">Entomophthora muscae</name>
    <dbReference type="NCBI Taxonomy" id="34485"/>
    <lineage>
        <taxon>Eukaryota</taxon>
        <taxon>Fungi</taxon>
        <taxon>Fungi incertae sedis</taxon>
        <taxon>Zoopagomycota</taxon>
        <taxon>Entomophthoromycotina</taxon>
        <taxon>Entomophthoromycetes</taxon>
        <taxon>Entomophthorales</taxon>
        <taxon>Entomophthoraceae</taxon>
        <taxon>Entomophthora</taxon>
    </lineage>
</organism>
<keyword evidence="2" id="KW-1185">Reference proteome</keyword>
<reference evidence="1" key="1">
    <citation type="submission" date="2022-04" db="EMBL/GenBank/DDBJ databases">
        <title>Genome of the entomopathogenic fungus Entomophthora muscae.</title>
        <authorList>
            <person name="Elya C."/>
            <person name="Lovett B.R."/>
            <person name="Lee E."/>
            <person name="Macias A.M."/>
            <person name="Hajek A.E."/>
            <person name="De Bivort B.L."/>
            <person name="Kasson M.T."/>
            <person name="De Fine Licht H.H."/>
            <person name="Stajich J.E."/>
        </authorList>
    </citation>
    <scope>NUCLEOTIDE SEQUENCE</scope>
    <source>
        <strain evidence="1">Berkeley</strain>
    </source>
</reference>